<feature type="transmembrane region" description="Helical" evidence="5">
    <location>
        <begin position="242"/>
        <end position="262"/>
    </location>
</feature>
<evidence type="ECO:0000256" key="3">
    <source>
        <dbReference type="ARBA" id="ARBA00022989"/>
    </source>
</evidence>
<name>A0A2Z4Y566_SUMC1</name>
<dbReference type="GO" id="GO:0005886">
    <property type="term" value="C:plasma membrane"/>
    <property type="evidence" value="ECO:0007669"/>
    <property type="project" value="TreeGrafter"/>
</dbReference>
<feature type="transmembrane region" description="Helical" evidence="5">
    <location>
        <begin position="160"/>
        <end position="180"/>
    </location>
</feature>
<feature type="transmembrane region" description="Helical" evidence="5">
    <location>
        <begin position="274"/>
        <end position="296"/>
    </location>
</feature>
<feature type="transmembrane region" description="Helical" evidence="5">
    <location>
        <begin position="134"/>
        <end position="154"/>
    </location>
</feature>
<sequence>MQKLFAILTTMRPKQWTKNLLLFAGLIFSHNLTDTARGLRAVAAFVVFCLLSGVVYFINDIKDLESDRNHPLKRQRPIASGELGVTTAIVVAGLLAAVGLAWAFTLNFKFAAITSVYFLLMIAYSFFLKHLVILDLMVVAMGFVIRSIAGIYAIENPGEHIPITPWFITCVLFLALFLAICKRRHELILLAGKATSHRPVLEHYSPAFLDQMVSVVTTATVMSYALYVTSGVKKESVHHHEHMIWTLPFVLYGIFRYLYLVYRRDEGGAPEALLLKDPGLIATVILWLVSILWVFYL</sequence>
<feature type="transmembrane region" description="Helical" evidence="5">
    <location>
        <begin position="207"/>
        <end position="227"/>
    </location>
</feature>
<evidence type="ECO:0000256" key="4">
    <source>
        <dbReference type="ARBA" id="ARBA00023136"/>
    </source>
</evidence>
<dbReference type="GO" id="GO:0009247">
    <property type="term" value="P:glycolipid biosynthetic process"/>
    <property type="evidence" value="ECO:0007669"/>
    <property type="project" value="TreeGrafter"/>
</dbReference>
<keyword evidence="3 5" id="KW-1133">Transmembrane helix</keyword>
<reference evidence="6 7" key="1">
    <citation type="submission" date="2018-05" db="EMBL/GenBank/DDBJ databases">
        <title>A metagenomic window into the 2 km-deep terrestrial subsurface aquifer revealed taxonomically and functionally diverse microbial community comprising novel uncultured bacterial lineages.</title>
        <authorList>
            <person name="Kadnikov V.V."/>
            <person name="Mardanov A.V."/>
            <person name="Beletsky A.V."/>
            <person name="Banks D."/>
            <person name="Pimenov N.V."/>
            <person name="Frank Y.A."/>
            <person name="Karnachuk O.V."/>
            <person name="Ravin N.V."/>
        </authorList>
    </citation>
    <scope>NUCLEOTIDE SEQUENCE [LARGE SCALE GENOMIC DNA]</scope>
    <source>
        <strain evidence="6">BY</strain>
    </source>
</reference>
<proteinExistence type="predicted"/>
<dbReference type="InterPro" id="IPR044878">
    <property type="entry name" value="UbiA_sf"/>
</dbReference>
<evidence type="ECO:0000256" key="5">
    <source>
        <dbReference type="SAM" id="Phobius"/>
    </source>
</evidence>
<feature type="transmembrane region" description="Helical" evidence="5">
    <location>
        <begin position="41"/>
        <end position="58"/>
    </location>
</feature>
<organism evidence="6 7">
    <name type="scientific">Sumerlaea chitinivorans</name>
    <dbReference type="NCBI Taxonomy" id="2250252"/>
    <lineage>
        <taxon>Bacteria</taxon>
        <taxon>Candidatus Sumerlaeota</taxon>
        <taxon>Candidatus Sumerlaeia</taxon>
        <taxon>Candidatus Sumerlaeales</taxon>
        <taxon>Candidatus Sumerlaeaceae</taxon>
        <taxon>Candidatus Sumerlaea</taxon>
    </lineage>
</organism>
<dbReference type="NCBIfam" id="NF008977">
    <property type="entry name" value="PRK12324.1-2"/>
    <property type="match status" value="1"/>
</dbReference>
<dbReference type="KEGG" id="schv:BRCON_0798"/>
<evidence type="ECO:0000313" key="6">
    <source>
        <dbReference type="EMBL" id="AXA35575.1"/>
    </source>
</evidence>
<dbReference type="AlphaFoldDB" id="A0A2Z4Y566"/>
<dbReference type="PANTHER" id="PTHR11048:SF5">
    <property type="entry name" value="DECAPRENYL-PHOSPHATE PHOSPHORIBOSYLTRANSFERASE"/>
    <property type="match status" value="1"/>
</dbReference>
<feature type="transmembrane region" description="Helical" evidence="5">
    <location>
        <begin position="79"/>
        <end position="104"/>
    </location>
</feature>
<dbReference type="GO" id="GO:0016765">
    <property type="term" value="F:transferase activity, transferring alkyl or aryl (other than methyl) groups"/>
    <property type="evidence" value="ECO:0007669"/>
    <property type="project" value="InterPro"/>
</dbReference>
<dbReference type="EMBL" id="CP030759">
    <property type="protein sequence ID" value="AXA35575.1"/>
    <property type="molecule type" value="Genomic_DNA"/>
</dbReference>
<dbReference type="Pfam" id="PF01040">
    <property type="entry name" value="UbiA"/>
    <property type="match status" value="1"/>
</dbReference>
<feature type="transmembrane region" description="Helical" evidence="5">
    <location>
        <begin position="110"/>
        <end position="127"/>
    </location>
</feature>
<dbReference type="InterPro" id="IPR039653">
    <property type="entry name" value="Prenyltransferase"/>
</dbReference>
<evidence type="ECO:0000256" key="1">
    <source>
        <dbReference type="ARBA" id="ARBA00004141"/>
    </source>
</evidence>
<comment type="subcellular location">
    <subcellularLocation>
        <location evidence="1">Membrane</location>
        <topology evidence="1">Multi-pass membrane protein</topology>
    </subcellularLocation>
</comment>
<protein>
    <submittedName>
        <fullName evidence="6">Conserved membrane protein, possible 4-hydroxybenzoate octaprenyltransferase</fullName>
    </submittedName>
</protein>
<keyword evidence="6" id="KW-0808">Transferase</keyword>
<dbReference type="CDD" id="cd13963">
    <property type="entry name" value="PT_UbiA_2"/>
    <property type="match status" value="1"/>
</dbReference>
<dbReference type="NCBIfam" id="NF008978">
    <property type="entry name" value="PRK12324.1-4"/>
    <property type="match status" value="1"/>
</dbReference>
<dbReference type="InterPro" id="IPR000537">
    <property type="entry name" value="UbiA_prenyltransferase"/>
</dbReference>
<dbReference type="Gene3D" id="1.10.357.140">
    <property type="entry name" value="UbiA prenyltransferase"/>
    <property type="match status" value="1"/>
</dbReference>
<dbReference type="Proteomes" id="UP000262583">
    <property type="component" value="Chromosome"/>
</dbReference>
<dbReference type="PANTHER" id="PTHR11048">
    <property type="entry name" value="PRENYLTRANSFERASES"/>
    <property type="match status" value="1"/>
</dbReference>
<evidence type="ECO:0000313" key="7">
    <source>
        <dbReference type="Proteomes" id="UP000262583"/>
    </source>
</evidence>
<gene>
    <name evidence="6" type="ORF">BRCON_0798</name>
</gene>
<keyword evidence="4 5" id="KW-0472">Membrane</keyword>
<evidence type="ECO:0000256" key="2">
    <source>
        <dbReference type="ARBA" id="ARBA00022692"/>
    </source>
</evidence>
<keyword evidence="2 5" id="KW-0812">Transmembrane</keyword>
<accession>A0A2Z4Y566</accession>